<dbReference type="InterPro" id="IPR036259">
    <property type="entry name" value="MFS_trans_sf"/>
</dbReference>
<gene>
    <name evidence="3" type="ORF">L596_015325</name>
</gene>
<keyword evidence="2" id="KW-0812">Transmembrane</keyword>
<evidence type="ECO:0000256" key="2">
    <source>
        <dbReference type="SAM" id="Phobius"/>
    </source>
</evidence>
<evidence type="ECO:0000313" key="3">
    <source>
        <dbReference type="EMBL" id="TKR81461.1"/>
    </source>
</evidence>
<dbReference type="OrthoDB" id="4540492at2759"/>
<evidence type="ECO:0000256" key="1">
    <source>
        <dbReference type="SAM" id="MobiDB-lite"/>
    </source>
</evidence>
<feature type="transmembrane region" description="Helical" evidence="2">
    <location>
        <begin position="12"/>
        <end position="42"/>
    </location>
</feature>
<keyword evidence="2" id="KW-0472">Membrane</keyword>
<feature type="region of interest" description="Disordered" evidence="1">
    <location>
        <begin position="92"/>
        <end position="114"/>
    </location>
</feature>
<feature type="compositionally biased region" description="Pro residues" evidence="1">
    <location>
        <begin position="95"/>
        <end position="114"/>
    </location>
</feature>
<comment type="caution">
    <text evidence="3">The sequence shown here is derived from an EMBL/GenBank/DDBJ whole genome shotgun (WGS) entry which is preliminary data.</text>
</comment>
<proteinExistence type="predicted"/>
<keyword evidence="2" id="KW-1133">Transmembrane helix</keyword>
<organism evidence="3">
    <name type="scientific">Steinernema carpocapsae</name>
    <name type="common">Entomopathogenic nematode</name>
    <dbReference type="NCBI Taxonomy" id="34508"/>
    <lineage>
        <taxon>Eukaryota</taxon>
        <taxon>Metazoa</taxon>
        <taxon>Ecdysozoa</taxon>
        <taxon>Nematoda</taxon>
        <taxon>Chromadorea</taxon>
        <taxon>Rhabditida</taxon>
        <taxon>Tylenchina</taxon>
        <taxon>Panagrolaimomorpha</taxon>
        <taxon>Strongyloidoidea</taxon>
        <taxon>Steinernematidae</taxon>
        <taxon>Steinernema</taxon>
    </lineage>
</organism>
<dbReference type="EMBL" id="AZBU02000004">
    <property type="protein sequence ID" value="TKR81461.1"/>
    <property type="molecule type" value="Genomic_DNA"/>
</dbReference>
<reference evidence="3" key="3">
    <citation type="journal article" date="2019" name="G3 (Bethesda)">
        <title>Hybrid Assembly of the Genome of the Entomopathogenic Nematode Steinernema carpocapsae Identifies the X-Chromosome.</title>
        <authorList>
            <person name="Serra L."/>
            <person name="Macchietto M."/>
            <person name="Macias-Munoz A."/>
            <person name="McGill C.J."/>
            <person name="Rodriguez I.M."/>
            <person name="Rodriguez B."/>
            <person name="Murad R."/>
            <person name="Mortazavi A."/>
        </authorList>
    </citation>
    <scope>NUCLEOTIDE SEQUENCE</scope>
    <source>
        <strain evidence="3">ALL</strain>
    </source>
</reference>
<sequence length="114" mass="12870">MLGRKRVMTVSIVFWLFELLLMGRLLSAISAAVAMCTLILFLQEIAPADRRQKLRLTEEISSQREEHLFEHLSFCIALFAVVAAARKCATWPPRAKTPPQPQPQPSPQPPQPHV</sequence>
<reference evidence="3" key="2">
    <citation type="journal article" date="2015" name="Genome Biol.">
        <title>Comparative genomics of Steinernema reveals deeply conserved gene regulatory networks.</title>
        <authorList>
            <person name="Dillman A.R."/>
            <person name="Macchietto M."/>
            <person name="Porter C.F."/>
            <person name="Rogers A."/>
            <person name="Williams B."/>
            <person name="Antoshechkin I."/>
            <person name="Lee M.M."/>
            <person name="Goodwin Z."/>
            <person name="Lu X."/>
            <person name="Lewis E.E."/>
            <person name="Goodrich-Blair H."/>
            <person name="Stock S.P."/>
            <person name="Adams B.J."/>
            <person name="Sternberg P.W."/>
            <person name="Mortazavi A."/>
        </authorList>
    </citation>
    <scope>NUCLEOTIDE SEQUENCE [LARGE SCALE GENOMIC DNA]</scope>
    <source>
        <strain evidence="3">ALL</strain>
    </source>
</reference>
<dbReference type="Gene3D" id="1.20.1250.20">
    <property type="entry name" value="MFS general substrate transporter like domains"/>
    <property type="match status" value="1"/>
</dbReference>
<accession>A0A4U5NFY5</accession>
<reference evidence="3" key="1">
    <citation type="submission" date="2013-11" db="EMBL/GenBank/DDBJ databases">
        <authorList>
            <person name="Sternberg P."/>
            <person name="Dillman A."/>
            <person name="Macchietto M."/>
        </authorList>
    </citation>
    <scope>NUCLEOTIDE SEQUENCE</scope>
    <source>
        <strain evidence="3">ALL</strain>
    </source>
</reference>
<protein>
    <submittedName>
        <fullName evidence="3">Uncharacterized protein</fullName>
    </submittedName>
</protein>
<name>A0A4U5NFY5_STECR</name>
<dbReference type="AlphaFoldDB" id="A0A4U5NFY5"/>